<evidence type="ECO:0000313" key="3">
    <source>
        <dbReference type="Proteomes" id="UP000676325"/>
    </source>
</evidence>
<dbReference type="AlphaFoldDB" id="A0A941EAT8"/>
<keyword evidence="3" id="KW-1185">Reference proteome</keyword>
<gene>
    <name evidence="2" type="ORF">KDK95_12215</name>
</gene>
<dbReference type="Proteomes" id="UP000676325">
    <property type="component" value="Unassembled WGS sequence"/>
</dbReference>
<proteinExistence type="predicted"/>
<organism evidence="2 3">
    <name type="scientific">Actinospica acidithermotolerans</name>
    <dbReference type="NCBI Taxonomy" id="2828514"/>
    <lineage>
        <taxon>Bacteria</taxon>
        <taxon>Bacillati</taxon>
        <taxon>Actinomycetota</taxon>
        <taxon>Actinomycetes</taxon>
        <taxon>Catenulisporales</taxon>
        <taxon>Actinospicaceae</taxon>
        <taxon>Actinospica</taxon>
    </lineage>
</organism>
<dbReference type="EMBL" id="JAGSOH010000027">
    <property type="protein sequence ID" value="MBR7827073.1"/>
    <property type="molecule type" value="Genomic_DNA"/>
</dbReference>
<reference evidence="2" key="1">
    <citation type="submission" date="2021-04" db="EMBL/GenBank/DDBJ databases">
        <title>Genome based classification of Actinospica acidithermotolerans sp. nov., an actinobacterium isolated from an Indonesian hot spring.</title>
        <authorList>
            <person name="Kusuma A.B."/>
            <person name="Putra K.E."/>
            <person name="Nafisah S."/>
            <person name="Loh J."/>
            <person name="Nouioui I."/>
            <person name="Goodfellow M."/>
        </authorList>
    </citation>
    <scope>NUCLEOTIDE SEQUENCE</scope>
    <source>
        <strain evidence="2">MGRD01-02</strain>
    </source>
</reference>
<accession>A0A941EAT8</accession>
<keyword evidence="1" id="KW-0732">Signal</keyword>
<protein>
    <recommendedName>
        <fullName evidence="4">NHL repeat containing protein</fullName>
    </recommendedName>
</protein>
<evidence type="ECO:0000313" key="2">
    <source>
        <dbReference type="EMBL" id="MBR7827073.1"/>
    </source>
</evidence>
<evidence type="ECO:0008006" key="4">
    <source>
        <dbReference type="Google" id="ProtNLM"/>
    </source>
</evidence>
<feature type="signal peptide" evidence="1">
    <location>
        <begin position="1"/>
        <end position="29"/>
    </location>
</feature>
<dbReference type="SUPFAM" id="SSF101898">
    <property type="entry name" value="NHL repeat"/>
    <property type="match status" value="1"/>
</dbReference>
<dbReference type="RefSeq" id="WP_212518217.1">
    <property type="nucleotide sequence ID" value="NZ_JAGSOH010000027.1"/>
</dbReference>
<sequence>MMRRTRIRVGIGSALALVIGAVAGTAAYASPWDHEHDVSQARNRTVLSANVVTATTAAKMVSSTVPANGDLNPYGVAVVPDGIGKLVKGDVLVSNFNNKANSAGTGTTIVEVNPTTHAKIVFAALTASSLPSTCPGGLGLTTALVVLRDGWVVVGSTPTSDGTSATLKSGCLIVLNSRGQAKAVITGHGINGPWDMAAVDGGNSVELFVTNVLNGAVAGMGKQVNRGTVIRLRLAVTRQHFQILTAVAVASGLPEETSAANLIVGPTGVAVIGSTLYIADTLGNRIAVIPNATTRHNSDGLGSTLAEGGLIQGPLGLTALSNNVLLVANGNNGNLVAVTTRGATALVKALDTTAVSGSMAGAGALFGLFPSADGKWVYYVDDISNSLNVLGPLSSGNNGSYGSYSGNSSYSSYSGS</sequence>
<evidence type="ECO:0000256" key="1">
    <source>
        <dbReference type="SAM" id="SignalP"/>
    </source>
</evidence>
<comment type="caution">
    <text evidence="2">The sequence shown here is derived from an EMBL/GenBank/DDBJ whole genome shotgun (WGS) entry which is preliminary data.</text>
</comment>
<feature type="chain" id="PRO_5039722498" description="NHL repeat containing protein" evidence="1">
    <location>
        <begin position="30"/>
        <end position="416"/>
    </location>
</feature>
<name>A0A941EAT8_9ACTN</name>